<keyword evidence="6 10" id="KW-0788">Thiol protease</keyword>
<dbReference type="InterPro" id="IPR001300">
    <property type="entry name" value="Peptidase_C2_calpain_cat"/>
</dbReference>
<keyword evidence="2 10" id="KW-0645">Protease</keyword>
<evidence type="ECO:0000256" key="1">
    <source>
        <dbReference type="ARBA" id="ARBA00007623"/>
    </source>
</evidence>
<feature type="domain" description="Calpain catalytic" evidence="13">
    <location>
        <begin position="466"/>
        <end position="790"/>
    </location>
</feature>
<evidence type="ECO:0000256" key="10">
    <source>
        <dbReference type="PROSITE-ProRule" id="PRU00239"/>
    </source>
</evidence>
<feature type="region of interest" description="Disordered" evidence="11">
    <location>
        <begin position="350"/>
        <end position="394"/>
    </location>
</feature>
<dbReference type="SUPFAM" id="SSF54001">
    <property type="entry name" value="Cysteine proteinases"/>
    <property type="match status" value="1"/>
</dbReference>
<dbReference type="CDD" id="cd02340">
    <property type="entry name" value="ZZ_NBR1_like"/>
    <property type="match status" value="1"/>
</dbReference>
<name>A0A0K6GIY8_9AGAM</name>
<evidence type="ECO:0000256" key="5">
    <source>
        <dbReference type="ARBA" id="ARBA00022801"/>
    </source>
</evidence>
<feature type="compositionally biased region" description="Pro residues" evidence="11">
    <location>
        <begin position="1055"/>
        <end position="1064"/>
    </location>
</feature>
<dbReference type="SUPFAM" id="SSF57850">
    <property type="entry name" value="RING/U-box"/>
    <property type="match status" value="1"/>
</dbReference>
<dbReference type="Gene3D" id="3.90.70.10">
    <property type="entry name" value="Cysteine proteinases"/>
    <property type="match status" value="1"/>
</dbReference>
<feature type="compositionally biased region" description="Basic and acidic residues" evidence="11">
    <location>
        <begin position="385"/>
        <end position="394"/>
    </location>
</feature>
<evidence type="ECO:0000256" key="8">
    <source>
        <dbReference type="PIRSR" id="PIRSR622684-1"/>
    </source>
</evidence>
<evidence type="ECO:0000259" key="13">
    <source>
        <dbReference type="PROSITE" id="PS50203"/>
    </source>
</evidence>
<accession>A0A0K6GIY8</accession>
<keyword evidence="5 10" id="KW-0378">Hydrolase</keyword>
<evidence type="ECO:0000256" key="3">
    <source>
        <dbReference type="ARBA" id="ARBA00022723"/>
    </source>
</evidence>
<keyword evidence="3" id="KW-0479">Metal-binding</keyword>
<dbReference type="GO" id="GO:0004198">
    <property type="term" value="F:calcium-dependent cysteine-type endopeptidase activity"/>
    <property type="evidence" value="ECO:0007669"/>
    <property type="project" value="InterPro"/>
</dbReference>
<dbReference type="AlphaFoldDB" id="A0A0K6GIY8"/>
<dbReference type="PROSITE" id="PS50135">
    <property type="entry name" value="ZF_ZZ_2"/>
    <property type="match status" value="1"/>
</dbReference>
<feature type="active site" evidence="8 10">
    <location>
        <position position="731"/>
    </location>
</feature>
<evidence type="ECO:0000256" key="11">
    <source>
        <dbReference type="SAM" id="MobiDB-lite"/>
    </source>
</evidence>
<dbReference type="InterPro" id="IPR038765">
    <property type="entry name" value="Papain-like_cys_pep_sf"/>
</dbReference>
<dbReference type="SMART" id="SM00291">
    <property type="entry name" value="ZnF_ZZ"/>
    <property type="match status" value="1"/>
</dbReference>
<keyword evidence="15" id="KW-1185">Reference proteome</keyword>
<gene>
    <name evidence="14" type="ORF">RSOLAG22IIIB_07096</name>
</gene>
<evidence type="ECO:0000256" key="4">
    <source>
        <dbReference type="ARBA" id="ARBA00022771"/>
    </source>
</evidence>
<evidence type="ECO:0000256" key="7">
    <source>
        <dbReference type="ARBA" id="ARBA00022833"/>
    </source>
</evidence>
<evidence type="ECO:0000259" key="12">
    <source>
        <dbReference type="PROSITE" id="PS50135"/>
    </source>
</evidence>
<feature type="compositionally biased region" description="Pro residues" evidence="11">
    <location>
        <begin position="991"/>
        <end position="1007"/>
    </location>
</feature>
<dbReference type="EMBL" id="CYGV01002033">
    <property type="protein sequence ID" value="CUA78470.1"/>
    <property type="molecule type" value="Genomic_DNA"/>
</dbReference>
<dbReference type="InterPro" id="IPR000433">
    <property type="entry name" value="Znf_ZZ"/>
</dbReference>
<dbReference type="PROSITE" id="PS50203">
    <property type="entry name" value="CALPAIN_CAT"/>
    <property type="match status" value="1"/>
</dbReference>
<dbReference type="PROSITE" id="PS00139">
    <property type="entry name" value="THIOL_PROTEASE_CYS"/>
    <property type="match status" value="1"/>
</dbReference>
<evidence type="ECO:0000256" key="9">
    <source>
        <dbReference type="PROSITE-ProRule" id="PRU00228"/>
    </source>
</evidence>
<feature type="compositionally biased region" description="Acidic residues" evidence="11">
    <location>
        <begin position="199"/>
        <end position="215"/>
    </location>
</feature>
<feature type="active site" evidence="8 10">
    <location>
        <position position="711"/>
    </location>
</feature>
<keyword evidence="7" id="KW-0862">Zinc</keyword>
<evidence type="ECO:0000313" key="15">
    <source>
        <dbReference type="Proteomes" id="UP000044841"/>
    </source>
</evidence>
<feature type="compositionally biased region" description="Basic and acidic residues" evidence="11">
    <location>
        <begin position="359"/>
        <end position="375"/>
    </location>
</feature>
<dbReference type="InterPro" id="IPR022684">
    <property type="entry name" value="Calpain_cysteine_protease"/>
</dbReference>
<dbReference type="Pfam" id="PF00648">
    <property type="entry name" value="Peptidase_C2"/>
    <property type="match status" value="1"/>
</dbReference>
<dbReference type="Pfam" id="PF00569">
    <property type="entry name" value="ZZ"/>
    <property type="match status" value="1"/>
</dbReference>
<keyword evidence="4 9" id="KW-0863">Zinc-finger</keyword>
<dbReference type="CDD" id="cd00044">
    <property type="entry name" value="CysPc"/>
    <property type="match status" value="1"/>
</dbReference>
<dbReference type="InterPro" id="IPR000169">
    <property type="entry name" value="Pept_cys_AS"/>
</dbReference>
<proteinExistence type="inferred from homology"/>
<dbReference type="GO" id="GO:0006508">
    <property type="term" value="P:proteolysis"/>
    <property type="evidence" value="ECO:0007669"/>
    <property type="project" value="UniProtKB-KW"/>
</dbReference>
<dbReference type="SUPFAM" id="SSF53098">
    <property type="entry name" value="Ribonuclease H-like"/>
    <property type="match status" value="1"/>
</dbReference>
<reference evidence="14 15" key="1">
    <citation type="submission" date="2015-07" db="EMBL/GenBank/DDBJ databases">
        <authorList>
            <person name="Noorani M."/>
        </authorList>
    </citation>
    <scope>NUCLEOTIDE SEQUENCE [LARGE SCALE GENOMIC DNA]</scope>
    <source>
        <strain evidence="14">BBA 69670</strain>
    </source>
</reference>
<sequence>MNVALMVYALNSLERRWGKYDQDPAILAVVLNPYIRNGVFNPQSTLPNRSSLYGFAKRIFRQIFRKDNDFEMQDAFMDYLDVRTSYEQSGKPVNLVHVWSGLLTSNASNNGIQQLVHLAINFLSIVANSAGCERLFSEMDYTQSKRRSRLSNEKTFDTEVVRIELKRRHAVAGLTRARLHRQFGTPVGKQETAPLLPDAETEDQHDETAEELAETDADKDSSTYSIRKLADKLAQDVIDDEDPPEDNVADDAGGPLVELKQPAKLEPLLKRLRLFFGTQYLILLKNLFDYSTPDLKGQGLNTFKNAGLSNLQKELESGLLSGDPGAAGASIPVILTSFTPLSFYAHHGLHSQADQPSAHSKESRPTLARSLDKNRSSAQRGKRAHSTDHDDRPFKMIGLLSTHFKKQDAPERQARILRRETAPPGAYQQETKRAGLLCTEELEDATRRCRAKVEAIAKQCRARNRRFRDVEFDLEEDKERCLHGLATSADDRHSPSDVMRVTQIFEKPEFFIDGAKWSDIMQGRIGDCWLLSALATVSTMEDLIEKICVARDEKVGVYGFIFYRDSGWVDVIVDDLLYTSIPKYEQLSRPEKNLYHNDKDKYNTGARRGGQSLYFAKSGTENETWVPLLEKAYAKLHGDYSAIDGGLAADAIEDLTGGVSTIFHLHDILDVDEFWTEELMKVNEDRLFGCYIYKMPGGDDETTVNGLFAGHAYSVISAKQVNGKRFLRIRNPWGKTEWTGAWSDGSKEWTSEWLALLPQLNHKFGNDGEFLMEYTDFLNTWTMIERSRLFDSGWKMSSMWLEVKSRSFPCAWNYGDVSFTFSVKEDTPAVIVLSQLDDRYFSEISGYSQWTLEFMVYQKGAPASEPYTSSAHTIFWRRSVNVELGNLEAGEYVVHVRLDRRHIRSRNYFQESIGNWDHRKLSKVWSEACVASSIAVNFDPKAYGDLLPAAIDAYGGQDLTQIELAFHERNQKKPVQALGSPSLPTDGIPVIRPPGTPPVDEPRPVGPPSVDGSEVVVEPPNVPAFETEGQIADIAKFNKDETGSDDGADGRRSPRPSPDDPPIPKPDEDDKPIPGPDEDDKADKDDIPPANPELEGPFPPSVGGPRPVVHEGWRCDGCNADPIIGPRYHCLSPHCPDYDLCQSCMTKNVHDPTHAMLCVRDPADADKLRDEVAEGEDNSIILGLKVYTKKTTAEIAGQLRHGKVVAWDRKKAL</sequence>
<comment type="similarity">
    <text evidence="1">Belongs to the peptidase C2 family.</text>
</comment>
<evidence type="ECO:0000256" key="6">
    <source>
        <dbReference type="ARBA" id="ARBA00022807"/>
    </source>
</evidence>
<evidence type="ECO:0000256" key="2">
    <source>
        <dbReference type="ARBA" id="ARBA00022670"/>
    </source>
</evidence>
<evidence type="ECO:0000313" key="14">
    <source>
        <dbReference type="EMBL" id="CUA78470.1"/>
    </source>
</evidence>
<dbReference type="GO" id="GO:0008270">
    <property type="term" value="F:zinc ion binding"/>
    <property type="evidence" value="ECO:0007669"/>
    <property type="project" value="UniProtKB-KW"/>
</dbReference>
<dbReference type="Gene3D" id="3.30.60.90">
    <property type="match status" value="1"/>
</dbReference>
<dbReference type="InterPro" id="IPR012337">
    <property type="entry name" value="RNaseH-like_sf"/>
</dbReference>
<organism evidence="14 15">
    <name type="scientific">Rhizoctonia solani</name>
    <dbReference type="NCBI Taxonomy" id="456999"/>
    <lineage>
        <taxon>Eukaryota</taxon>
        <taxon>Fungi</taxon>
        <taxon>Dikarya</taxon>
        <taxon>Basidiomycota</taxon>
        <taxon>Agaricomycotina</taxon>
        <taxon>Agaricomycetes</taxon>
        <taxon>Cantharellales</taxon>
        <taxon>Ceratobasidiaceae</taxon>
        <taxon>Rhizoctonia</taxon>
    </lineage>
</organism>
<dbReference type="InterPro" id="IPR043145">
    <property type="entry name" value="Znf_ZZ_sf"/>
</dbReference>
<feature type="domain" description="ZZ-type" evidence="12">
    <location>
        <begin position="1110"/>
        <end position="1164"/>
    </location>
</feature>
<feature type="compositionally biased region" description="Basic and acidic residues" evidence="11">
    <location>
        <begin position="1036"/>
        <end position="1052"/>
    </location>
</feature>
<dbReference type="PROSITE" id="PS01357">
    <property type="entry name" value="ZF_ZZ_1"/>
    <property type="match status" value="1"/>
</dbReference>
<dbReference type="Proteomes" id="UP000044841">
    <property type="component" value="Unassembled WGS sequence"/>
</dbReference>
<protein>
    <submittedName>
        <fullName evidence="14">Calpain-type cysteine protease DEK1</fullName>
    </submittedName>
</protein>
<feature type="region of interest" description="Disordered" evidence="11">
    <location>
        <begin position="182"/>
        <end position="223"/>
    </location>
</feature>
<dbReference type="PANTHER" id="PTHR10183:SF379">
    <property type="entry name" value="CALPAIN-5"/>
    <property type="match status" value="1"/>
</dbReference>
<feature type="active site" evidence="8 10">
    <location>
        <position position="528"/>
    </location>
</feature>
<dbReference type="PRINTS" id="PR00704">
    <property type="entry name" value="CALPAIN"/>
</dbReference>
<dbReference type="SMART" id="SM00230">
    <property type="entry name" value="CysPc"/>
    <property type="match status" value="1"/>
</dbReference>
<dbReference type="PANTHER" id="PTHR10183">
    <property type="entry name" value="CALPAIN"/>
    <property type="match status" value="1"/>
</dbReference>
<feature type="region of interest" description="Disordered" evidence="11">
    <location>
        <begin position="974"/>
        <end position="1105"/>
    </location>
</feature>